<sequence>MALGVLFVS</sequence>
<reference evidence="1" key="2">
    <citation type="journal article" date="2015" name="Data Brief">
        <title>Shoot transcriptome of the giant reed, Arundo donax.</title>
        <authorList>
            <person name="Barrero R.A."/>
            <person name="Guerrero F.D."/>
            <person name="Moolhuijzen P."/>
            <person name="Goolsby J.A."/>
            <person name="Tidwell J."/>
            <person name="Bellgard S.E."/>
            <person name="Bellgard M.I."/>
        </authorList>
    </citation>
    <scope>NUCLEOTIDE SEQUENCE</scope>
    <source>
        <tissue evidence="1">Shoot tissue taken approximately 20 cm above the soil surface</tissue>
    </source>
</reference>
<proteinExistence type="predicted"/>
<dbReference type="EMBL" id="GBRH01241775">
    <property type="protein sequence ID" value="JAD56120.1"/>
    <property type="molecule type" value="Transcribed_RNA"/>
</dbReference>
<protein>
    <submittedName>
        <fullName evidence="1">Uncharacterized protein</fullName>
    </submittedName>
</protein>
<reference evidence="1" key="1">
    <citation type="submission" date="2014-09" db="EMBL/GenBank/DDBJ databases">
        <authorList>
            <person name="Magalhaes I.L.F."/>
            <person name="Oliveira U."/>
            <person name="Santos F.R."/>
            <person name="Vidigal T.H.D.A."/>
            <person name="Brescovit A.D."/>
            <person name="Santos A.J."/>
        </authorList>
    </citation>
    <scope>NUCLEOTIDE SEQUENCE</scope>
    <source>
        <tissue evidence="1">Shoot tissue taken approximately 20 cm above the soil surface</tissue>
    </source>
</reference>
<organism evidence="1">
    <name type="scientific">Arundo donax</name>
    <name type="common">Giant reed</name>
    <name type="synonym">Donax arundinaceus</name>
    <dbReference type="NCBI Taxonomy" id="35708"/>
    <lineage>
        <taxon>Eukaryota</taxon>
        <taxon>Viridiplantae</taxon>
        <taxon>Streptophyta</taxon>
        <taxon>Embryophyta</taxon>
        <taxon>Tracheophyta</taxon>
        <taxon>Spermatophyta</taxon>
        <taxon>Magnoliopsida</taxon>
        <taxon>Liliopsida</taxon>
        <taxon>Poales</taxon>
        <taxon>Poaceae</taxon>
        <taxon>PACMAD clade</taxon>
        <taxon>Arundinoideae</taxon>
        <taxon>Arundineae</taxon>
        <taxon>Arundo</taxon>
    </lineage>
</organism>
<evidence type="ECO:0000313" key="1">
    <source>
        <dbReference type="EMBL" id="JAD56120.1"/>
    </source>
</evidence>
<accession>A0A0A9B4R0</accession>
<name>A0A0A9B4R0_ARUDO</name>